<evidence type="ECO:0008006" key="13">
    <source>
        <dbReference type="Google" id="ProtNLM"/>
    </source>
</evidence>
<evidence type="ECO:0000256" key="3">
    <source>
        <dbReference type="ARBA" id="ARBA00022723"/>
    </source>
</evidence>
<feature type="domain" description="MATH" evidence="9">
    <location>
        <begin position="547"/>
        <end position="696"/>
    </location>
</feature>
<dbReference type="Gene3D" id="3.30.40.10">
    <property type="entry name" value="Zinc/RING finger domain, C3HC4 (zinc finger)"/>
    <property type="match status" value="3"/>
</dbReference>
<dbReference type="Pfam" id="PF21355">
    <property type="entry name" value="TRAF-mep_MATH"/>
    <property type="match status" value="1"/>
</dbReference>
<evidence type="ECO:0000256" key="4">
    <source>
        <dbReference type="ARBA" id="ARBA00022737"/>
    </source>
</evidence>
<sequence>MRAFRLGGWSQWLVAFERGMTMMMSASQPSATFCNSSVFKEDEEQEEERRRRRRRRRRRMRRRMQKSCRSDCEQGKRAAAAVTAANFPILFSERVPILRMLGPFGSSLFPGASLKASCWRRDGGEEGEEGAGGVSEKMVRGLSQWTKTLSFPARVSPQRPAKESKGFQVSPSASPTSPPSPINDTMDKTPIITDERSSSSKHNICAYHRCYSRYKERSGTQGSCPLFRCDVTRTSAAAAAAAAAVTTTYKIHQTEGHTSSCHIQGVTRVIVYISPAAAGCVRFLDLAGRAGFNLQAPPDIARIYRNFHDLEAEKAIMGSIVYCIHHKDGCKWSDELRKLKAHLNTCKHDAVPCSNKCGAMIPRVLMEDHLKYTCAQRRARCDFCAKEFTGHTLEKHTGTCGYEPLYCENKCGMKVQRRHLGQHKLGECAKRLVACRYCNKEFVYDTLGAHHAKCGRFPVACPHRCETAVLPREDLEVHLKDHCTTHLLSCTFKDAGCRFKGNRFSLDKHLEESAKMHLSLMCSVVTKQQHQITSLKSAISKLSLNFTGTLIWKITDYTAKMSEARAKEGMELVSPPFYTSQYGYKLQASVFLNGNGTGEGSHISIYIKILPGEYDALLRWPFSHSVSFTMFDQTVVAEKACNIVESFIPDPTWKNFQRPSREPDSLGFGFPRFVSHEMVKKRHFVKDDTMFIRVKVDPSKIVAV</sequence>
<feature type="zinc finger region" description="TRAF-type" evidence="7">
    <location>
        <begin position="449"/>
        <end position="498"/>
    </location>
</feature>
<dbReference type="PROSITE" id="PS50144">
    <property type="entry name" value="MATH"/>
    <property type="match status" value="1"/>
</dbReference>
<evidence type="ECO:0000313" key="12">
    <source>
        <dbReference type="Proteomes" id="UP000614350"/>
    </source>
</evidence>
<feature type="zinc finger region" description="TRAF-type" evidence="7">
    <location>
        <begin position="341"/>
        <end position="394"/>
    </location>
</feature>
<evidence type="ECO:0000256" key="6">
    <source>
        <dbReference type="ARBA" id="ARBA00022833"/>
    </source>
</evidence>
<dbReference type="GO" id="GO:0005737">
    <property type="term" value="C:cytoplasm"/>
    <property type="evidence" value="ECO:0007669"/>
    <property type="project" value="UniProtKB-SubCell"/>
</dbReference>
<evidence type="ECO:0000256" key="1">
    <source>
        <dbReference type="ARBA" id="ARBA00004496"/>
    </source>
</evidence>
<dbReference type="FunFam" id="3.30.40.10:FF:000169">
    <property type="entry name" value="TNF receptor-associated factor"/>
    <property type="match status" value="1"/>
</dbReference>
<keyword evidence="5 7" id="KW-0863">Zinc-finger</keyword>
<evidence type="ECO:0000259" key="9">
    <source>
        <dbReference type="PROSITE" id="PS50144"/>
    </source>
</evidence>
<gene>
    <name evidence="11" type="ORF">HZH66_010911</name>
</gene>
<keyword evidence="4" id="KW-0677">Repeat</keyword>
<evidence type="ECO:0000256" key="7">
    <source>
        <dbReference type="PROSITE-ProRule" id="PRU00207"/>
    </source>
</evidence>
<evidence type="ECO:0000313" key="11">
    <source>
        <dbReference type="EMBL" id="KAF7388144.1"/>
    </source>
</evidence>
<dbReference type="PANTHER" id="PTHR10131:SF94">
    <property type="entry name" value="TNF RECEPTOR-ASSOCIATED FACTOR 4"/>
    <property type="match status" value="1"/>
</dbReference>
<dbReference type="SUPFAM" id="SSF49599">
    <property type="entry name" value="TRAF domain-like"/>
    <property type="match status" value="4"/>
</dbReference>
<evidence type="ECO:0000259" key="10">
    <source>
        <dbReference type="PROSITE" id="PS50145"/>
    </source>
</evidence>
<reference evidence="11" key="1">
    <citation type="journal article" date="2020" name="G3 (Bethesda)">
        <title>High-Quality Assemblies for Three Invasive Social Wasps from the &lt;i&gt;Vespula&lt;/i&gt; Genus.</title>
        <authorList>
            <person name="Harrop T.W.R."/>
            <person name="Guhlin J."/>
            <person name="McLaughlin G.M."/>
            <person name="Permina E."/>
            <person name="Stockwell P."/>
            <person name="Gilligan J."/>
            <person name="Le Lec M.F."/>
            <person name="Gruber M.A.M."/>
            <person name="Quinn O."/>
            <person name="Lovegrove M."/>
            <person name="Duncan E.J."/>
            <person name="Remnant E.J."/>
            <person name="Van Eeckhoven J."/>
            <person name="Graham B."/>
            <person name="Knapp R.A."/>
            <person name="Langford K.W."/>
            <person name="Kronenberg Z."/>
            <person name="Press M.O."/>
            <person name="Eacker S.M."/>
            <person name="Wilson-Rankin E.E."/>
            <person name="Purcell J."/>
            <person name="Lester P.J."/>
            <person name="Dearden P.K."/>
        </authorList>
    </citation>
    <scope>NUCLEOTIDE SEQUENCE</scope>
    <source>
        <strain evidence="11">Marl-1</strain>
    </source>
</reference>
<keyword evidence="6 7" id="KW-0862">Zinc</keyword>
<dbReference type="EMBL" id="JACSEA010000012">
    <property type="protein sequence ID" value="KAF7388144.1"/>
    <property type="molecule type" value="Genomic_DNA"/>
</dbReference>
<accession>A0A834MY83</accession>
<dbReference type="AlphaFoldDB" id="A0A834MY83"/>
<name>A0A834MY83_VESVU</name>
<dbReference type="SMART" id="SM00061">
    <property type="entry name" value="MATH"/>
    <property type="match status" value="1"/>
</dbReference>
<dbReference type="PROSITE" id="PS00028">
    <property type="entry name" value="ZINC_FINGER_C2H2_1"/>
    <property type="match status" value="1"/>
</dbReference>
<dbReference type="PANTHER" id="PTHR10131">
    <property type="entry name" value="TNF RECEPTOR ASSOCIATED FACTOR"/>
    <property type="match status" value="1"/>
</dbReference>
<dbReference type="Proteomes" id="UP000614350">
    <property type="component" value="Unassembled WGS sequence"/>
</dbReference>
<feature type="compositionally biased region" description="Basic residues" evidence="8">
    <location>
        <begin position="50"/>
        <end position="66"/>
    </location>
</feature>
<protein>
    <recommendedName>
        <fullName evidence="13">TNF receptor-associated factor 4</fullName>
    </recommendedName>
</protein>
<comment type="caution">
    <text evidence="11">The sequence shown here is derived from an EMBL/GenBank/DDBJ whole genome shotgun (WGS) entry which is preliminary data.</text>
</comment>
<comment type="subcellular location">
    <subcellularLocation>
        <location evidence="1">Cytoplasm</location>
    </subcellularLocation>
</comment>
<dbReference type="GO" id="GO:0043122">
    <property type="term" value="P:regulation of canonical NF-kappaB signal transduction"/>
    <property type="evidence" value="ECO:0007669"/>
    <property type="project" value="TreeGrafter"/>
</dbReference>
<keyword evidence="2" id="KW-0963">Cytoplasm</keyword>
<keyword evidence="3 7" id="KW-0479">Metal-binding</keyword>
<feature type="domain" description="TRAF-type" evidence="10">
    <location>
        <begin position="396"/>
        <end position="447"/>
    </location>
</feature>
<dbReference type="InterPro" id="IPR013087">
    <property type="entry name" value="Znf_C2H2_type"/>
</dbReference>
<dbReference type="InterPro" id="IPR008974">
    <property type="entry name" value="TRAF-like"/>
</dbReference>
<dbReference type="InterPro" id="IPR001293">
    <property type="entry name" value="Znf_TRAF"/>
</dbReference>
<dbReference type="InterPro" id="IPR002083">
    <property type="entry name" value="MATH/TRAF_dom"/>
</dbReference>
<feature type="region of interest" description="Disordered" evidence="8">
    <location>
        <begin position="152"/>
        <end position="190"/>
    </location>
</feature>
<dbReference type="GO" id="GO:0031625">
    <property type="term" value="F:ubiquitin protein ligase binding"/>
    <property type="evidence" value="ECO:0007669"/>
    <property type="project" value="TreeGrafter"/>
</dbReference>
<dbReference type="InterPro" id="IPR013083">
    <property type="entry name" value="Znf_RING/FYVE/PHD"/>
</dbReference>
<dbReference type="GO" id="GO:0005164">
    <property type="term" value="F:tumor necrosis factor receptor binding"/>
    <property type="evidence" value="ECO:0007669"/>
    <property type="project" value="TreeGrafter"/>
</dbReference>
<keyword evidence="12" id="KW-1185">Reference proteome</keyword>
<evidence type="ECO:0000256" key="5">
    <source>
        <dbReference type="ARBA" id="ARBA00022771"/>
    </source>
</evidence>
<proteinExistence type="predicted"/>
<feature type="domain" description="TRAF-type" evidence="10">
    <location>
        <begin position="341"/>
        <end position="394"/>
    </location>
</feature>
<feature type="region of interest" description="Disordered" evidence="8">
    <location>
        <begin position="38"/>
        <end position="67"/>
    </location>
</feature>
<dbReference type="GO" id="GO:0008270">
    <property type="term" value="F:zinc ion binding"/>
    <property type="evidence" value="ECO:0007669"/>
    <property type="project" value="UniProtKB-KW"/>
</dbReference>
<dbReference type="InterPro" id="IPR049342">
    <property type="entry name" value="TRAF1-6_MATH_dom"/>
</dbReference>
<dbReference type="Pfam" id="PF02176">
    <property type="entry name" value="zf-TRAF"/>
    <property type="match status" value="2"/>
</dbReference>
<feature type="zinc finger region" description="TRAF-type" evidence="7">
    <location>
        <begin position="396"/>
        <end position="447"/>
    </location>
</feature>
<organism evidence="11 12">
    <name type="scientific">Vespula vulgaris</name>
    <name type="common">Yellow jacket</name>
    <name type="synonym">Wasp</name>
    <dbReference type="NCBI Taxonomy" id="7454"/>
    <lineage>
        <taxon>Eukaryota</taxon>
        <taxon>Metazoa</taxon>
        <taxon>Ecdysozoa</taxon>
        <taxon>Arthropoda</taxon>
        <taxon>Hexapoda</taxon>
        <taxon>Insecta</taxon>
        <taxon>Pterygota</taxon>
        <taxon>Neoptera</taxon>
        <taxon>Endopterygota</taxon>
        <taxon>Hymenoptera</taxon>
        <taxon>Apocrita</taxon>
        <taxon>Aculeata</taxon>
        <taxon>Vespoidea</taxon>
        <taxon>Vespidae</taxon>
        <taxon>Vespinae</taxon>
        <taxon>Vespula</taxon>
    </lineage>
</organism>
<feature type="domain" description="TRAF-type" evidence="10">
    <location>
        <begin position="449"/>
        <end position="498"/>
    </location>
</feature>
<dbReference type="PROSITE" id="PS50145">
    <property type="entry name" value="ZF_TRAF"/>
    <property type="match status" value="3"/>
</dbReference>
<dbReference type="FunFam" id="3.30.40.10:FF:000121">
    <property type="entry name" value="TNF receptor-associated factor"/>
    <property type="match status" value="2"/>
</dbReference>
<dbReference type="FunFam" id="2.60.210.10:FF:000007">
    <property type="entry name" value="TNF receptor-associated factor"/>
    <property type="match status" value="1"/>
</dbReference>
<evidence type="ECO:0000256" key="8">
    <source>
        <dbReference type="SAM" id="MobiDB-lite"/>
    </source>
</evidence>
<evidence type="ECO:0000256" key="2">
    <source>
        <dbReference type="ARBA" id="ARBA00022490"/>
    </source>
</evidence>
<dbReference type="Gene3D" id="2.60.210.10">
    <property type="entry name" value="Apoptosis, Tumor Necrosis Factor Receptor Associated Protein 2, Chain A"/>
    <property type="match status" value="1"/>
</dbReference>